<dbReference type="Proteomes" id="UP000189580">
    <property type="component" value="Chromosome a"/>
</dbReference>
<keyword evidence="17" id="KW-1185">Reference proteome</keyword>
<dbReference type="GO" id="GO:0006995">
    <property type="term" value="P:cellular response to nitrogen starvation"/>
    <property type="evidence" value="ECO:0007669"/>
    <property type="project" value="EnsemblFungi"/>
</dbReference>
<dbReference type="CDD" id="cd14009">
    <property type="entry name" value="STKc_ATG1_ULK_like"/>
    <property type="match status" value="1"/>
</dbReference>
<keyword evidence="7 13" id="KW-0547">Nucleotide-binding</keyword>
<dbReference type="FunFam" id="1.10.510.10:FF:000817">
    <property type="entry name" value="Serine/threonine-protein kinase ATG1"/>
    <property type="match status" value="1"/>
</dbReference>
<feature type="region of interest" description="Disordered" evidence="14">
    <location>
        <begin position="828"/>
        <end position="871"/>
    </location>
</feature>
<keyword evidence="4" id="KW-0813">Transport</keyword>
<evidence type="ECO:0000256" key="12">
    <source>
        <dbReference type="ARBA" id="ARBA00030237"/>
    </source>
</evidence>
<dbReference type="SMART" id="SM00220">
    <property type="entry name" value="S_TKc"/>
    <property type="match status" value="1"/>
</dbReference>
<gene>
    <name evidence="16" type="primary">ATG1</name>
    <name evidence="16" type="ORF">AWJ20_1168</name>
</gene>
<evidence type="ECO:0000256" key="6">
    <source>
        <dbReference type="ARBA" id="ARBA00022679"/>
    </source>
</evidence>
<dbReference type="KEGG" id="slb:AWJ20_1168"/>
<evidence type="ECO:0000256" key="11">
    <source>
        <dbReference type="ARBA" id="ARBA00023006"/>
    </source>
</evidence>
<feature type="domain" description="Protein kinase" evidence="15">
    <location>
        <begin position="15"/>
        <end position="307"/>
    </location>
</feature>
<feature type="binding site" evidence="13">
    <location>
        <position position="44"/>
    </location>
    <ligand>
        <name>ATP</name>
        <dbReference type="ChEBI" id="CHEBI:30616"/>
    </ligand>
</feature>
<dbReference type="Pfam" id="PF12063">
    <property type="entry name" value="ATG1-like_MIT1"/>
    <property type="match status" value="1"/>
</dbReference>
<proteinExistence type="predicted"/>
<dbReference type="GO" id="GO:0120095">
    <property type="term" value="C:vacuole-isolation membrane contact site"/>
    <property type="evidence" value="ECO:0007669"/>
    <property type="project" value="EnsemblFungi"/>
</dbReference>
<dbReference type="GO" id="GO:0004674">
    <property type="term" value="F:protein serine/threonine kinase activity"/>
    <property type="evidence" value="ECO:0007669"/>
    <property type="project" value="UniProtKB-KW"/>
</dbReference>
<feature type="compositionally biased region" description="Low complexity" evidence="14">
    <location>
        <begin position="469"/>
        <end position="479"/>
    </location>
</feature>
<dbReference type="InterPro" id="IPR011009">
    <property type="entry name" value="Kinase-like_dom_sf"/>
</dbReference>
<dbReference type="GO" id="GO:0034727">
    <property type="term" value="P:piecemeal microautophagy of the nucleus"/>
    <property type="evidence" value="ECO:0007669"/>
    <property type="project" value="EnsemblFungi"/>
</dbReference>
<evidence type="ECO:0000313" key="17">
    <source>
        <dbReference type="Proteomes" id="UP000189580"/>
    </source>
</evidence>
<keyword evidence="5 16" id="KW-0723">Serine/threonine-protein kinase</keyword>
<dbReference type="PROSITE" id="PS00107">
    <property type="entry name" value="PROTEIN_KINASE_ATP"/>
    <property type="match status" value="1"/>
</dbReference>
<dbReference type="Gene3D" id="1.10.510.10">
    <property type="entry name" value="Transferase(Phosphotransferase) domain 1"/>
    <property type="match status" value="1"/>
</dbReference>
<dbReference type="GO" id="GO:0000423">
    <property type="term" value="P:mitophagy"/>
    <property type="evidence" value="ECO:0007669"/>
    <property type="project" value="EnsemblFungi"/>
</dbReference>
<dbReference type="GO" id="GO:0034045">
    <property type="term" value="C:phagophore assembly site membrane"/>
    <property type="evidence" value="ECO:0007669"/>
    <property type="project" value="TreeGrafter"/>
</dbReference>
<keyword evidence="6" id="KW-0808">Transferase</keyword>
<feature type="compositionally biased region" description="Basic and acidic residues" evidence="14">
    <location>
        <begin position="436"/>
        <end position="451"/>
    </location>
</feature>
<dbReference type="Pfam" id="PF21127">
    <property type="entry name" value="ATG1-like_MIT2"/>
    <property type="match status" value="1"/>
</dbReference>
<dbReference type="GO" id="GO:0051365">
    <property type="term" value="P:cellular response to potassium ion starvation"/>
    <property type="evidence" value="ECO:0007669"/>
    <property type="project" value="EnsemblFungi"/>
</dbReference>
<dbReference type="GO" id="GO:0005829">
    <property type="term" value="C:cytosol"/>
    <property type="evidence" value="ECO:0007669"/>
    <property type="project" value="EnsemblFungi"/>
</dbReference>
<evidence type="ECO:0000256" key="10">
    <source>
        <dbReference type="ARBA" id="ARBA00022927"/>
    </source>
</evidence>
<dbReference type="GO" id="GO:0000045">
    <property type="term" value="P:autophagosome assembly"/>
    <property type="evidence" value="ECO:0007669"/>
    <property type="project" value="EnsemblFungi"/>
</dbReference>
<dbReference type="InterPro" id="IPR048941">
    <property type="entry name" value="ATG1-like_MIT2"/>
</dbReference>
<name>A0A167DGH7_9ASCO</name>
<dbReference type="InterPro" id="IPR017441">
    <property type="entry name" value="Protein_kinase_ATP_BS"/>
</dbReference>
<keyword evidence="8 16" id="KW-0418">Kinase</keyword>
<accession>A0A167DGH7</accession>
<keyword evidence="11" id="KW-0072">Autophagy</keyword>
<evidence type="ECO:0000256" key="2">
    <source>
        <dbReference type="ARBA" id="ARBA00018572"/>
    </source>
</evidence>
<dbReference type="InterPro" id="IPR045269">
    <property type="entry name" value="Atg1-like"/>
</dbReference>
<dbReference type="PANTHER" id="PTHR24348:SF22">
    <property type="entry name" value="NON-SPECIFIC SERINE_THREONINE PROTEIN KINASE"/>
    <property type="match status" value="1"/>
</dbReference>
<dbReference type="GO" id="GO:0005524">
    <property type="term" value="F:ATP binding"/>
    <property type="evidence" value="ECO:0007669"/>
    <property type="project" value="UniProtKB-UniRule"/>
</dbReference>
<dbReference type="EC" id="2.7.11.1" evidence="1"/>
<evidence type="ECO:0000256" key="4">
    <source>
        <dbReference type="ARBA" id="ARBA00022448"/>
    </source>
</evidence>
<dbReference type="GO" id="GO:0010506">
    <property type="term" value="P:regulation of autophagy"/>
    <property type="evidence" value="ECO:0007669"/>
    <property type="project" value="InterPro"/>
</dbReference>
<protein>
    <recommendedName>
        <fullName evidence="2">Serine/threonine-protein kinase ATG1</fullName>
        <ecNumber evidence="1">2.7.11.1</ecNumber>
    </recommendedName>
    <alternativeName>
        <fullName evidence="12">Autophagy-related protein 1</fullName>
    </alternativeName>
    <alternativeName>
        <fullName evidence="3">Serine/threonine-protein kinase atg1</fullName>
    </alternativeName>
</protein>
<dbReference type="FunFam" id="3.30.200.20:FF:000003">
    <property type="entry name" value="Non-specific serine/threonine protein kinase"/>
    <property type="match status" value="1"/>
</dbReference>
<evidence type="ECO:0000256" key="7">
    <source>
        <dbReference type="ARBA" id="ARBA00022741"/>
    </source>
</evidence>
<keyword evidence="9 13" id="KW-0067">ATP-binding</keyword>
<evidence type="ECO:0000256" key="14">
    <source>
        <dbReference type="SAM" id="MobiDB-lite"/>
    </source>
</evidence>
<evidence type="ECO:0000256" key="1">
    <source>
        <dbReference type="ARBA" id="ARBA00012513"/>
    </source>
</evidence>
<evidence type="ECO:0000256" key="8">
    <source>
        <dbReference type="ARBA" id="ARBA00022777"/>
    </source>
</evidence>
<keyword evidence="10" id="KW-0653">Protein transport</keyword>
<dbReference type="EMBL" id="CP014501">
    <property type="protein sequence ID" value="ANB12890.1"/>
    <property type="molecule type" value="Genomic_DNA"/>
</dbReference>
<dbReference type="OrthoDB" id="346907at2759"/>
<evidence type="ECO:0000256" key="5">
    <source>
        <dbReference type="ARBA" id="ARBA00022527"/>
    </source>
</evidence>
<evidence type="ECO:0000259" key="15">
    <source>
        <dbReference type="PROSITE" id="PS50011"/>
    </source>
</evidence>
<dbReference type="GO" id="GO:0000421">
    <property type="term" value="C:autophagosome membrane"/>
    <property type="evidence" value="ECO:0007669"/>
    <property type="project" value="EnsemblFungi"/>
</dbReference>
<dbReference type="GO" id="GO:0061908">
    <property type="term" value="C:phagophore"/>
    <property type="evidence" value="ECO:0007669"/>
    <property type="project" value="EnsemblFungi"/>
</dbReference>
<organism evidence="16 17">
    <name type="scientific">Sugiyamaella lignohabitans</name>
    <dbReference type="NCBI Taxonomy" id="796027"/>
    <lineage>
        <taxon>Eukaryota</taxon>
        <taxon>Fungi</taxon>
        <taxon>Dikarya</taxon>
        <taxon>Ascomycota</taxon>
        <taxon>Saccharomycotina</taxon>
        <taxon>Dipodascomycetes</taxon>
        <taxon>Dipodascales</taxon>
        <taxon>Trichomonascaceae</taxon>
        <taxon>Sugiyamaella</taxon>
    </lineage>
</organism>
<dbReference type="GeneID" id="30032940"/>
<feature type="compositionally biased region" description="Polar residues" evidence="14">
    <location>
        <begin position="372"/>
        <end position="398"/>
    </location>
</feature>
<dbReference type="GO" id="GO:1990316">
    <property type="term" value="C:Atg1/ULK1 kinase complex"/>
    <property type="evidence" value="ECO:0007669"/>
    <property type="project" value="EnsemblFungi"/>
</dbReference>
<dbReference type="InterPro" id="IPR008271">
    <property type="entry name" value="Ser/Thr_kinase_AS"/>
</dbReference>
<dbReference type="AlphaFoldDB" id="A0A167DGH7"/>
<feature type="compositionally biased region" description="Polar residues" evidence="14">
    <location>
        <begin position="408"/>
        <end position="419"/>
    </location>
</feature>
<reference evidence="16 17" key="1">
    <citation type="submission" date="2016-02" db="EMBL/GenBank/DDBJ databases">
        <title>Complete genome sequence and transcriptome regulation of the pentose utilising yeast Sugiyamaella lignohabitans.</title>
        <authorList>
            <person name="Bellasio M."/>
            <person name="Peymann A."/>
            <person name="Valli M."/>
            <person name="Sipitzky M."/>
            <person name="Graf A."/>
            <person name="Sauer M."/>
            <person name="Marx H."/>
            <person name="Mattanovich D."/>
        </authorList>
    </citation>
    <scope>NUCLEOTIDE SEQUENCE [LARGE SCALE GENOMIC DNA]</scope>
    <source>
        <strain evidence="16 17">CBS 10342</strain>
    </source>
</reference>
<dbReference type="GO" id="GO:0000329">
    <property type="term" value="C:fungal-type vacuole membrane"/>
    <property type="evidence" value="ECO:0007669"/>
    <property type="project" value="EnsemblFungi"/>
</dbReference>
<dbReference type="RefSeq" id="XP_018735367.1">
    <property type="nucleotide sequence ID" value="XM_018878021.1"/>
</dbReference>
<dbReference type="GO" id="GO:0061709">
    <property type="term" value="P:reticulophagy"/>
    <property type="evidence" value="ECO:0007669"/>
    <property type="project" value="EnsemblFungi"/>
</dbReference>
<dbReference type="PANTHER" id="PTHR24348">
    <property type="entry name" value="SERINE/THREONINE-PROTEIN KINASE UNC-51-RELATED"/>
    <property type="match status" value="1"/>
</dbReference>
<evidence type="ECO:0000256" key="3">
    <source>
        <dbReference type="ARBA" id="ARBA00019599"/>
    </source>
</evidence>
<dbReference type="PROSITE" id="PS00108">
    <property type="entry name" value="PROTEIN_KINASE_ST"/>
    <property type="match status" value="1"/>
</dbReference>
<feature type="region of interest" description="Disordered" evidence="14">
    <location>
        <begin position="337"/>
        <end position="487"/>
    </location>
</feature>
<dbReference type="InterPro" id="IPR000719">
    <property type="entry name" value="Prot_kinase_dom"/>
</dbReference>
<dbReference type="PROSITE" id="PS50011">
    <property type="entry name" value="PROTEIN_KINASE_DOM"/>
    <property type="match status" value="1"/>
</dbReference>
<dbReference type="GO" id="GO:0032258">
    <property type="term" value="P:cytoplasm to vacuole targeting by the Cvt pathway"/>
    <property type="evidence" value="ECO:0007669"/>
    <property type="project" value="EnsemblFungi"/>
</dbReference>
<evidence type="ECO:0000256" key="9">
    <source>
        <dbReference type="ARBA" id="ARBA00022840"/>
    </source>
</evidence>
<feature type="compositionally biased region" description="Basic and acidic residues" evidence="14">
    <location>
        <begin position="355"/>
        <end position="371"/>
    </location>
</feature>
<evidence type="ECO:0000256" key="13">
    <source>
        <dbReference type="PROSITE-ProRule" id="PRU10141"/>
    </source>
</evidence>
<feature type="compositionally biased region" description="Polar residues" evidence="14">
    <location>
        <begin position="452"/>
        <end position="468"/>
    </location>
</feature>
<dbReference type="SUPFAM" id="SSF56112">
    <property type="entry name" value="Protein kinase-like (PK-like)"/>
    <property type="match status" value="1"/>
</dbReference>
<dbReference type="InterPro" id="IPR022708">
    <property type="entry name" value="Atg1-like_tMIT"/>
</dbReference>
<dbReference type="Pfam" id="PF00069">
    <property type="entry name" value="Pkinase"/>
    <property type="match status" value="1"/>
</dbReference>
<sequence length="871" mass="96777">MSDAKSSRHQELKDYRIGKEIGKGSFATVYKGEHVPSGSGVAIKAVSRVKLSKKLLENLESEISILKTMKHPHIVALLDYRRTSTHFYLAMEYCSLGDLSYFIRDREKISKSLPLVASLFQRYPSQQGLHEDLARHFLKQLASALQFLRQRDLVHRDIKPQNLLLLPPKKSKKEAEEAGYAGQWELPVLKLADFGFARSLPSTSLAETLCGSPLYMAPEILRYEKYNAKADLWSVGAVVYEMVIGKPPFQAANHVDLLKKIQQADDKIAFPSSSNASEEIRKLIRSLLKKSPTERVGFSEFFQNPILREDIPTENKPLDQSNLDEKIFISEYIDGVPTATRLPTPPSGSETGSPAKHESGKDNVERVDRTNSHSPNYSYATSPEGTNLNRPRVNTGSSPDKYPGRAVANNSTPSPNTSLIVDDRKSYRSSNPGSQEHQKQDNSGSKDRREQSPTTTNNQVAIPMNRTNAASASTYYSSSRPSVRDDSLEQEYVVVEKRTVEVNAFADEVAYSPTSAKFSVSPIRAIMQNNMQRDRRMSIGYGSSPTNALTKALSMASARLFGTKVDINGTTTSVSPPQFAQRPIPSTIEVEERILIKELEALATKAKVVNLFAEVKYSQLLPTDPERILSEDASRTTSDEHLLNLDPETCTVVAEEAMVLYVKTLSLLSKAMEKAAGWWDENDSKGASLQLNDVVQWIREKFNESLEKAEYAQDRIEACRNSIAASASHSDRRSMDKSSSITAEKLIFDRALEMSRAAAVNEQVGEDLEGCELSYGTAVWMLEALLVTDKQDELLDDDDRAIVEKFIASISHRLSVLRTRLEAIGKGGHAQTPALPIHFRRRTSSSSSSSSPNKYASRGQITELSSHAIDD</sequence>
<evidence type="ECO:0000313" key="16">
    <source>
        <dbReference type="EMBL" id="ANB12890.1"/>
    </source>
</evidence>